<reference evidence="3 4" key="1">
    <citation type="submission" date="2025-05" db="UniProtKB">
        <authorList>
            <consortium name="RefSeq"/>
        </authorList>
    </citation>
    <scope>IDENTIFICATION</scope>
</reference>
<proteinExistence type="predicted"/>
<dbReference type="InterPro" id="IPR036397">
    <property type="entry name" value="RNaseH_sf"/>
</dbReference>
<dbReference type="Proteomes" id="UP001652582">
    <property type="component" value="Chromosome 17"/>
</dbReference>
<dbReference type="CDD" id="cd00303">
    <property type="entry name" value="retropepsin_like"/>
    <property type="match status" value="1"/>
</dbReference>
<dbReference type="PANTHER" id="PTHR47331:SF1">
    <property type="entry name" value="GAG-LIKE PROTEIN"/>
    <property type="match status" value="1"/>
</dbReference>
<dbReference type="InterPro" id="IPR012337">
    <property type="entry name" value="RNaseH-like_sf"/>
</dbReference>
<sequence length="1800" mass="205725">MISDEQNVNIPRSPHNVKMAELIRKRGTYKGRLTIFEKFISKFDITNTPLSPIQMSEINLRFKSISSLYNVFNDLQTQIEEACRDVDLTKQYEEREVFEEQYYRALASAECLIKLNDAASSSKCTPCGEHSNKPLSIKLPDIKLPTFDGSYDHWLEYKNSYITMIHSRTDLDPIQKFHYLKSSLNAVALQVISALEFTAENYAHAWDLLQNRYNNNRLLIYNHVKALFSITSLNKESAPLIRKLIDTILRNLRALSTLGEPTESWDTLIIYLVVSKLDLSTERKWEQHKGSYNLNSHQESNPVKLDHLIQFLRDRADVLDVLKTNCSKSDSRHNIINNANNNHQSIRKVSFNQHQSHSHVTSQVNKNNSHSKYTQACPMCDDSHPIYSCTKFLDLSINDRIKLVDSKKLCRNCLRRNHTSSDCLFGPCKKCSSKHNTLLHSHVVIENVNASTSYVHTNTSLPVNMSPSSHSTALNCTEYPSKSHTKEITLNNYNSHNLVLLSTALVDVVASDNKLHTARVLLDTGSQICLINQSFAHKINAQLIQSSVQVMGVGHAVTQSAHKCTVKIHSRVNNFHTHIQCLVLPRITASMPPCQLDISKICIPNNIKLADPNFHHPSDIDILIGVDKFWEFHNKGFIKLSTGPYLHETKLGWVISGPIHTSANLRINNQVSCNLTSSLDSQLKRFWELEEIPSSGSKMLTADELTCEQIFLSTHHREPDGRFSVRIPLKEPADVLGDSYSLAEKRFYSLERKFRNSPDLKEKYCEFMRTYEQLGHMTQIDTYSYPYYMLPHHGVINENSKTTKLRTVFDASAVTSTGKSLNSIQHIGPTLHNDNFSILLRFRQYKYVACADIEKMYRQINVQTDQRTLQLILWRENPSDSLKIFRLNTVTYGTASAPYLSIRCLKQLAQECENKYTVPGEDNNYVSKIINEDFFVDDLITGHDNHDTLMQICDHITSVLASGCFPLHKWLFNTCLNTPNESRHLSLGDDCSNKTLGLGWFTQSDELYFTTKLKVNTHTVTKRSMLSVIAQIYDPLGLLSPTIICAKILLQKLWLSKLDWDDPVPHDVVQSWEKFIKSFDCLKDIRIPRHVIGSHNQYIELHIFSDASQSAYGACSYIRSYSDNSPVFIKLLCSKSKTAPLKAISIPRLELCGSLVGAKLFAKISKSLRLKFHKVYFWTDSTIVLGWLRMSPHLLKSFVQNRVTEINDIASEACWRHVSSGDNPADLLSRGMSFDALDKCQLWWNGPAFLHNHHSEWPQRHFTKEVPSDLPELKSASVTEMSLHLNLYSGLFDFNRFSSFNRLKRSAAYVLRFIQNSRTKRNNRLVGPLSVEELNTSSTLLTRISQIQSFPLEYNCLTKNLKLKSTKSITGLSIFLDKDGLIRIGGRLANYDNFSYNKKHPVLLDSKHCFTRLLFAFEHKRLFHAGPQLLLYHIRDEWWPLKGRNLARQTVHRCVTCTRFKGQTLTPIMGNLPSERFQSGFPFMRCGVDYGGPILILNRRGRGARLEKSYICLFVCFSTRAVHLELVTSLTTDGYLQALKKFISRRGKPLEIHSDNAKTFIGAMKEFSDFIDNNSDAIVEYAHDNHIKFKFIPPYAPHFGGLWEAGIKSCKFHLKRVVGNAHLTYEEFSTVLAQIEAILNSRPISPLSSNSSDLLPLTPAHFLIGRPLTAPASEDLTTTPSHRLTRYHRIEQLRQHFWQRWSKEYVSELQTRTKWKSPSRDITEDMLVLIKEDNSPPLKWRLGRVTEVSRGKDGVARVAYIRTSEGIIQRACSKICPIFPEDEDPEEEDIGRVLPRPGAC</sequence>
<dbReference type="PROSITE" id="PS50994">
    <property type="entry name" value="INTEGRASE"/>
    <property type="match status" value="1"/>
</dbReference>
<dbReference type="InterPro" id="IPR008042">
    <property type="entry name" value="Retrotrans_Pao"/>
</dbReference>
<protein>
    <submittedName>
        <fullName evidence="3 4">Uncharacterized protein LOC128198905</fullName>
    </submittedName>
</protein>
<dbReference type="SUPFAM" id="SSF56672">
    <property type="entry name" value="DNA/RNA polymerases"/>
    <property type="match status" value="1"/>
</dbReference>
<name>A0ABM3LTV9_BICAN</name>
<dbReference type="PANTHER" id="PTHR47331">
    <property type="entry name" value="PHD-TYPE DOMAIN-CONTAINING PROTEIN"/>
    <property type="match status" value="1"/>
</dbReference>
<feature type="domain" description="Integrase catalytic" evidence="1">
    <location>
        <begin position="1478"/>
        <end position="1667"/>
    </location>
</feature>
<dbReference type="Gene3D" id="3.30.420.10">
    <property type="entry name" value="Ribonuclease H-like superfamily/Ribonuclease H"/>
    <property type="match status" value="1"/>
</dbReference>
<dbReference type="InterPro" id="IPR001584">
    <property type="entry name" value="Integrase_cat-core"/>
</dbReference>
<evidence type="ECO:0000313" key="5">
    <source>
        <dbReference type="RefSeq" id="XP_052742493.1"/>
    </source>
</evidence>
<evidence type="ECO:0000313" key="3">
    <source>
        <dbReference type="RefSeq" id="XP_052742491.1"/>
    </source>
</evidence>
<dbReference type="SUPFAM" id="SSF53098">
    <property type="entry name" value="Ribonuclease H-like"/>
    <property type="match status" value="1"/>
</dbReference>
<dbReference type="RefSeq" id="XP_052742495.1">
    <property type="nucleotide sequence ID" value="XM_052886535.1"/>
</dbReference>
<evidence type="ECO:0000313" key="7">
    <source>
        <dbReference type="RefSeq" id="XP_052742495.1"/>
    </source>
</evidence>
<evidence type="ECO:0000259" key="1">
    <source>
        <dbReference type="PROSITE" id="PS50994"/>
    </source>
</evidence>
<dbReference type="InterPro" id="IPR043502">
    <property type="entry name" value="DNA/RNA_pol_sf"/>
</dbReference>
<dbReference type="Pfam" id="PF18701">
    <property type="entry name" value="DUF5641"/>
    <property type="match status" value="1"/>
</dbReference>
<dbReference type="RefSeq" id="XP_052742492.1">
    <property type="nucleotide sequence ID" value="XM_052886532.1"/>
</dbReference>
<dbReference type="Pfam" id="PF05380">
    <property type="entry name" value="Peptidase_A17"/>
    <property type="match status" value="1"/>
</dbReference>
<accession>A0ABM3LTV9</accession>
<organism evidence="2 7">
    <name type="scientific">Bicyclus anynana</name>
    <name type="common">Squinting bush brown butterfly</name>
    <dbReference type="NCBI Taxonomy" id="110368"/>
    <lineage>
        <taxon>Eukaryota</taxon>
        <taxon>Metazoa</taxon>
        <taxon>Ecdysozoa</taxon>
        <taxon>Arthropoda</taxon>
        <taxon>Hexapoda</taxon>
        <taxon>Insecta</taxon>
        <taxon>Pterygota</taxon>
        <taxon>Neoptera</taxon>
        <taxon>Endopterygota</taxon>
        <taxon>Lepidoptera</taxon>
        <taxon>Glossata</taxon>
        <taxon>Ditrysia</taxon>
        <taxon>Papilionoidea</taxon>
        <taxon>Nymphalidae</taxon>
        <taxon>Satyrinae</taxon>
        <taxon>Satyrini</taxon>
        <taxon>Mycalesina</taxon>
        <taxon>Bicyclus</taxon>
    </lineage>
</organism>
<dbReference type="Pfam" id="PF03564">
    <property type="entry name" value="DUF1759"/>
    <property type="match status" value="1"/>
</dbReference>
<dbReference type="InterPro" id="IPR021109">
    <property type="entry name" value="Peptidase_aspartic_dom_sf"/>
</dbReference>
<dbReference type="GeneID" id="128198905"/>
<evidence type="ECO:0000313" key="2">
    <source>
        <dbReference type="Proteomes" id="UP001652582"/>
    </source>
</evidence>
<dbReference type="InterPro" id="IPR005312">
    <property type="entry name" value="DUF1759"/>
</dbReference>
<dbReference type="InterPro" id="IPR040676">
    <property type="entry name" value="DUF5641"/>
</dbReference>
<evidence type="ECO:0000313" key="6">
    <source>
        <dbReference type="RefSeq" id="XP_052742494.1"/>
    </source>
</evidence>
<dbReference type="RefSeq" id="XP_052742493.1">
    <property type="nucleotide sequence ID" value="XM_052886533.1"/>
</dbReference>
<gene>
    <name evidence="3 4 5 6 7" type="primary">LOC128198905</name>
</gene>
<dbReference type="Gene3D" id="2.40.70.10">
    <property type="entry name" value="Acid Proteases"/>
    <property type="match status" value="1"/>
</dbReference>
<dbReference type="RefSeq" id="XP_052742491.1">
    <property type="nucleotide sequence ID" value="XM_052886531.1"/>
</dbReference>
<evidence type="ECO:0000313" key="4">
    <source>
        <dbReference type="RefSeq" id="XP_052742492.1"/>
    </source>
</evidence>
<dbReference type="RefSeq" id="XP_052742494.1">
    <property type="nucleotide sequence ID" value="XM_052886534.1"/>
</dbReference>
<keyword evidence="2" id="KW-1185">Reference proteome</keyword>